<name>A0A286E734_9NEIS</name>
<dbReference type="Pfam" id="PF07566">
    <property type="entry name" value="DUF1543"/>
    <property type="match status" value="2"/>
</dbReference>
<organism evidence="2 3">
    <name type="scientific">Alysiella filiformis DSM 16848</name>
    <dbReference type="NCBI Taxonomy" id="1120981"/>
    <lineage>
        <taxon>Bacteria</taxon>
        <taxon>Pseudomonadati</taxon>
        <taxon>Pseudomonadota</taxon>
        <taxon>Betaproteobacteria</taxon>
        <taxon>Neisseriales</taxon>
        <taxon>Neisseriaceae</taxon>
        <taxon>Alysiella</taxon>
    </lineage>
</organism>
<keyword evidence="3" id="KW-1185">Reference proteome</keyword>
<dbReference type="AlphaFoldDB" id="A0A286E734"/>
<evidence type="ECO:0000313" key="2">
    <source>
        <dbReference type="EMBL" id="SOD66664.1"/>
    </source>
</evidence>
<feature type="domain" description="DUF1543" evidence="1">
    <location>
        <begin position="15"/>
        <end position="66"/>
    </location>
</feature>
<evidence type="ECO:0000313" key="3">
    <source>
        <dbReference type="Proteomes" id="UP000219669"/>
    </source>
</evidence>
<dbReference type="InterPro" id="IPR011440">
    <property type="entry name" value="DUF1543"/>
</dbReference>
<feature type="domain" description="DUF1543" evidence="1">
    <location>
        <begin position="90"/>
        <end position="135"/>
    </location>
</feature>
<sequence>MKLYQFYLGIQMPHANLEMHDVQFAVAPTPQAAFADLKRIWAHTDARLHIDGWREINWVAGYDIVLQNQAHELPEKLFFVNVGAYQEGDLAELHAFDLFVASDEQDAKRQALATLLPHANQQHKDNLKDVDNILQLNQFHDWFVHLRPNPNGQAKAIEFQGYLPI</sequence>
<dbReference type="OrthoDB" id="850243at2"/>
<dbReference type="EMBL" id="OCNF01000004">
    <property type="protein sequence ID" value="SOD66664.1"/>
    <property type="molecule type" value="Genomic_DNA"/>
</dbReference>
<dbReference type="Proteomes" id="UP000219669">
    <property type="component" value="Unassembled WGS sequence"/>
</dbReference>
<protein>
    <recommendedName>
        <fullName evidence="1">DUF1543 domain-containing protein</fullName>
    </recommendedName>
</protein>
<evidence type="ECO:0000259" key="1">
    <source>
        <dbReference type="Pfam" id="PF07566"/>
    </source>
</evidence>
<dbReference type="Gene3D" id="3.10.20.10">
    <property type="match status" value="2"/>
</dbReference>
<gene>
    <name evidence="2" type="ORF">SAMN02746062_00685</name>
</gene>
<accession>A0A286E734</accession>
<dbReference type="RefSeq" id="WP_097113763.1">
    <property type="nucleotide sequence ID" value="NZ_CP083931.1"/>
</dbReference>
<reference evidence="2 3" key="1">
    <citation type="submission" date="2017-09" db="EMBL/GenBank/DDBJ databases">
        <authorList>
            <person name="Ehlers B."/>
            <person name="Leendertz F.H."/>
        </authorList>
    </citation>
    <scope>NUCLEOTIDE SEQUENCE [LARGE SCALE GENOMIC DNA]</scope>
    <source>
        <strain evidence="2 3">DSM 16848</strain>
    </source>
</reference>
<proteinExistence type="predicted"/>